<feature type="compositionally biased region" description="Low complexity" evidence="1">
    <location>
        <begin position="345"/>
        <end position="357"/>
    </location>
</feature>
<dbReference type="AlphaFoldDB" id="A0A2P6U2R8"/>
<sequence length="512" mass="54379">MELGRRGVVAAAGSEPNPLAASRPPHQQPQRPSHSGRTSRRTTLLSITGLAWGPGALLDSLRGEAALWQQEAELYARKASEALSSQLGDAATPSSVSSSASASLRLDPGLAAALLAAPLAVLQQRQPGTAAAGGAALPAPEVQLPRLDEQRYRQDFEALLEQELPYFQQAKSCGHCGSTAGAAALTDRQWFDFQSYIQYKALAQQLGAALRPAPGTGSGSTTLSGWERMHAASPEMQLRAAEDAWLASGQRQPLFGPGSVGAGGGGTREQQLAAAAAAYRARGQAMPSQDGGGSPPQLTAADVLRLAVGAAILEYVLADLERVSSSSSDGSSSRNDGDGSGSGSSGSAAKRAQQAQRDLAALRHTGPELDSIRQGAQALLRYFVDRGYAASAPVAFFGASRNEERNHYVWSIGEPAFLKYWMEAPATLRSSSALEQEEGFSQDFVAATLQAWLRRCGVASTSLKRYASYSEQELVANQWTLRRITPLPDGYDWRQYHDWAPDFCPLADEACY</sequence>
<comment type="caution">
    <text evidence="2">The sequence shown here is derived from an EMBL/GenBank/DDBJ whole genome shotgun (WGS) entry which is preliminary data.</text>
</comment>
<feature type="compositionally biased region" description="Low complexity" evidence="1">
    <location>
        <begin position="324"/>
        <end position="334"/>
    </location>
</feature>
<feature type="region of interest" description="Disordered" evidence="1">
    <location>
        <begin position="324"/>
        <end position="357"/>
    </location>
</feature>
<reference evidence="2 3" key="1">
    <citation type="journal article" date="2018" name="Plant J.">
        <title>Genome sequences of Chlorella sorokiniana UTEX 1602 and Micractinium conductrix SAG 241.80: implications to maltose excretion by a green alga.</title>
        <authorList>
            <person name="Arriola M.B."/>
            <person name="Velmurugan N."/>
            <person name="Zhang Y."/>
            <person name="Plunkett M.H."/>
            <person name="Hondzo H."/>
            <person name="Barney B.M."/>
        </authorList>
    </citation>
    <scope>NUCLEOTIDE SEQUENCE [LARGE SCALE GENOMIC DNA]</scope>
    <source>
        <strain evidence="3">UTEX 1602</strain>
    </source>
</reference>
<dbReference type="EMBL" id="LHPG02000002">
    <property type="protein sequence ID" value="PRW60605.1"/>
    <property type="molecule type" value="Genomic_DNA"/>
</dbReference>
<dbReference type="Proteomes" id="UP000239899">
    <property type="component" value="Unassembled WGS sequence"/>
</dbReference>
<protein>
    <submittedName>
        <fullName evidence="2">Uncharacterized protein</fullName>
    </submittedName>
</protein>
<organism evidence="2 3">
    <name type="scientific">Chlorella sorokiniana</name>
    <name type="common">Freshwater green alga</name>
    <dbReference type="NCBI Taxonomy" id="3076"/>
    <lineage>
        <taxon>Eukaryota</taxon>
        <taxon>Viridiplantae</taxon>
        <taxon>Chlorophyta</taxon>
        <taxon>core chlorophytes</taxon>
        <taxon>Trebouxiophyceae</taxon>
        <taxon>Chlorellales</taxon>
        <taxon>Chlorellaceae</taxon>
        <taxon>Chlorella clade</taxon>
        <taxon>Chlorella</taxon>
    </lineage>
</organism>
<evidence type="ECO:0000313" key="2">
    <source>
        <dbReference type="EMBL" id="PRW60605.1"/>
    </source>
</evidence>
<keyword evidence="3" id="KW-1185">Reference proteome</keyword>
<gene>
    <name evidence="2" type="ORF">C2E21_1285</name>
</gene>
<accession>A0A2P6U2R8</accession>
<feature type="compositionally biased region" description="Low complexity" evidence="1">
    <location>
        <begin position="22"/>
        <end position="41"/>
    </location>
</feature>
<name>A0A2P6U2R8_CHLSO</name>
<evidence type="ECO:0000256" key="1">
    <source>
        <dbReference type="SAM" id="MobiDB-lite"/>
    </source>
</evidence>
<proteinExistence type="predicted"/>
<evidence type="ECO:0000313" key="3">
    <source>
        <dbReference type="Proteomes" id="UP000239899"/>
    </source>
</evidence>
<dbReference type="OrthoDB" id="513887at2759"/>
<feature type="region of interest" description="Disordered" evidence="1">
    <location>
        <begin position="1"/>
        <end position="41"/>
    </location>
</feature>